<feature type="domain" description="Histidine kinase/HSP90-like ATPase" evidence="3">
    <location>
        <begin position="16"/>
        <end position="138"/>
    </location>
</feature>
<keyword evidence="4" id="KW-0547">Nucleotide-binding</keyword>
<dbReference type="EMBL" id="JADKYB010000015">
    <property type="protein sequence ID" value="MBM9508075.1"/>
    <property type="molecule type" value="Genomic_DNA"/>
</dbReference>
<reference evidence="4 5" key="1">
    <citation type="submission" date="2021-01" db="EMBL/GenBank/DDBJ databases">
        <title>Streptomyces acididurans sp. nov., isolated from a peat swamp forest soil.</title>
        <authorList>
            <person name="Chantavorakit T."/>
            <person name="Duangmal K."/>
        </authorList>
    </citation>
    <scope>NUCLEOTIDE SEQUENCE [LARGE SCALE GENOMIC DNA]</scope>
    <source>
        <strain evidence="4 5">KK5PA1</strain>
    </source>
</reference>
<dbReference type="CDD" id="cd16936">
    <property type="entry name" value="HATPase_RsbW-like"/>
    <property type="match status" value="1"/>
</dbReference>
<dbReference type="SUPFAM" id="SSF55874">
    <property type="entry name" value="ATPase domain of HSP90 chaperone/DNA topoisomerase II/histidine kinase"/>
    <property type="match status" value="1"/>
</dbReference>
<organism evidence="4 5">
    <name type="scientific">Actinacidiphila acididurans</name>
    <dbReference type="NCBI Taxonomy" id="2784346"/>
    <lineage>
        <taxon>Bacteria</taxon>
        <taxon>Bacillati</taxon>
        <taxon>Actinomycetota</taxon>
        <taxon>Actinomycetes</taxon>
        <taxon>Kitasatosporales</taxon>
        <taxon>Streptomycetaceae</taxon>
        <taxon>Actinacidiphila</taxon>
    </lineage>
</organism>
<dbReference type="Proteomes" id="UP000749040">
    <property type="component" value="Unassembled WGS sequence"/>
</dbReference>
<feature type="region of interest" description="Disordered" evidence="2">
    <location>
        <begin position="145"/>
        <end position="172"/>
    </location>
</feature>
<keyword evidence="1" id="KW-0723">Serine/threonine-protein kinase</keyword>
<evidence type="ECO:0000256" key="2">
    <source>
        <dbReference type="SAM" id="MobiDB-lite"/>
    </source>
</evidence>
<evidence type="ECO:0000313" key="5">
    <source>
        <dbReference type="Proteomes" id="UP000749040"/>
    </source>
</evidence>
<proteinExistence type="predicted"/>
<dbReference type="PANTHER" id="PTHR35526:SF3">
    <property type="entry name" value="ANTI-SIGMA-F FACTOR RSBW"/>
    <property type="match status" value="1"/>
</dbReference>
<keyword evidence="1" id="KW-0418">Kinase</keyword>
<dbReference type="Pfam" id="PF13581">
    <property type="entry name" value="HATPase_c_2"/>
    <property type="match status" value="1"/>
</dbReference>
<name>A0ABS2TXK3_9ACTN</name>
<protein>
    <submittedName>
        <fullName evidence="4">ATP-binding protein</fullName>
    </submittedName>
</protein>
<dbReference type="Gene3D" id="3.30.565.10">
    <property type="entry name" value="Histidine kinase-like ATPase, C-terminal domain"/>
    <property type="match status" value="1"/>
</dbReference>
<gene>
    <name evidence="4" type="ORF">ITX44_26690</name>
</gene>
<dbReference type="InterPro" id="IPR050267">
    <property type="entry name" value="Anti-sigma-factor_SerPK"/>
</dbReference>
<dbReference type="PANTHER" id="PTHR35526">
    <property type="entry name" value="ANTI-SIGMA-F FACTOR RSBW-RELATED"/>
    <property type="match status" value="1"/>
</dbReference>
<keyword evidence="1" id="KW-0808">Transferase</keyword>
<sequence length="172" mass="18430">MTGIQQPLHSRLDLASSPSAIRWGRAHARDVLGRWGVAEAAADDAVVVVSELLSNAVEHAVPEREVVGAYEDARCSLLLWLTGNGLTVAVHDWDVRVPLPRPDSPDAEHGRGLTVVQALSEAWGYTHPSPAPGKLVWARLAPRRTQEAPAGQRSLEPATRHAPTSPGVVMSP</sequence>
<keyword evidence="4" id="KW-0067">ATP-binding</keyword>
<dbReference type="InterPro" id="IPR036890">
    <property type="entry name" value="HATPase_C_sf"/>
</dbReference>
<evidence type="ECO:0000313" key="4">
    <source>
        <dbReference type="EMBL" id="MBM9508075.1"/>
    </source>
</evidence>
<keyword evidence="5" id="KW-1185">Reference proteome</keyword>
<dbReference type="RefSeq" id="WP_205359930.1">
    <property type="nucleotide sequence ID" value="NZ_JADKYB010000015.1"/>
</dbReference>
<evidence type="ECO:0000259" key="3">
    <source>
        <dbReference type="Pfam" id="PF13581"/>
    </source>
</evidence>
<evidence type="ECO:0000256" key="1">
    <source>
        <dbReference type="ARBA" id="ARBA00022527"/>
    </source>
</evidence>
<dbReference type="GO" id="GO:0005524">
    <property type="term" value="F:ATP binding"/>
    <property type="evidence" value="ECO:0007669"/>
    <property type="project" value="UniProtKB-KW"/>
</dbReference>
<accession>A0ABS2TXK3</accession>
<dbReference type="InterPro" id="IPR003594">
    <property type="entry name" value="HATPase_dom"/>
</dbReference>
<comment type="caution">
    <text evidence="4">The sequence shown here is derived from an EMBL/GenBank/DDBJ whole genome shotgun (WGS) entry which is preliminary data.</text>
</comment>